<dbReference type="GO" id="GO:0045505">
    <property type="term" value="F:dynein intermediate chain binding"/>
    <property type="evidence" value="ECO:0007669"/>
    <property type="project" value="InterPro"/>
</dbReference>
<dbReference type="PANTHER" id="PTHR45703:SF4">
    <property type="entry name" value="DYNEIN AXONEMAL HEAVY CHAIN 17"/>
    <property type="match status" value="1"/>
</dbReference>
<dbReference type="Pfam" id="PF18199">
    <property type="entry name" value="Dynein_C"/>
    <property type="match status" value="1"/>
</dbReference>
<reference evidence="2 3" key="1">
    <citation type="journal article" date="2023" name="Mol. Biol. Evol.">
        <title>Genomics of Secondarily Temperate Adaptation in the Only Non-Antarctic Icefish.</title>
        <authorList>
            <person name="Rivera-Colon A.G."/>
            <person name="Rayamajhi N."/>
            <person name="Minhas B.F."/>
            <person name="Madrigal G."/>
            <person name="Bilyk K.T."/>
            <person name="Yoon V."/>
            <person name="Hune M."/>
            <person name="Gregory S."/>
            <person name="Cheng C.H.C."/>
            <person name="Catchen J.M."/>
        </authorList>
    </citation>
    <scope>NUCLEOTIDE SEQUENCE [LARGE SCALE GENOMIC DNA]</scope>
    <source>
        <strain evidence="2">JC2023a</strain>
    </source>
</reference>
<gene>
    <name evidence="2" type="ORF">CesoFtcFv8_025677</name>
</gene>
<comment type="caution">
    <text evidence="2">The sequence shown here is derived from an EMBL/GenBank/DDBJ whole genome shotgun (WGS) entry which is preliminary data.</text>
</comment>
<protein>
    <recommendedName>
        <fullName evidence="1">Dynein heavy chain C-terminal domain-containing protein</fullName>
    </recommendedName>
</protein>
<dbReference type="GO" id="GO:0007018">
    <property type="term" value="P:microtubule-based movement"/>
    <property type="evidence" value="ECO:0007669"/>
    <property type="project" value="InterPro"/>
</dbReference>
<dbReference type="AlphaFoldDB" id="A0AAN8B0U9"/>
<proteinExistence type="predicted"/>
<organism evidence="2 3">
    <name type="scientific">Champsocephalus esox</name>
    <name type="common">pike icefish</name>
    <dbReference type="NCBI Taxonomy" id="159716"/>
    <lineage>
        <taxon>Eukaryota</taxon>
        <taxon>Metazoa</taxon>
        <taxon>Chordata</taxon>
        <taxon>Craniata</taxon>
        <taxon>Vertebrata</taxon>
        <taxon>Euteleostomi</taxon>
        <taxon>Actinopterygii</taxon>
        <taxon>Neopterygii</taxon>
        <taxon>Teleostei</taxon>
        <taxon>Neoteleostei</taxon>
        <taxon>Acanthomorphata</taxon>
        <taxon>Eupercaria</taxon>
        <taxon>Perciformes</taxon>
        <taxon>Notothenioidei</taxon>
        <taxon>Channichthyidae</taxon>
        <taxon>Champsocephalus</taxon>
    </lineage>
</organism>
<feature type="domain" description="Dynein heavy chain C-terminal" evidence="1">
    <location>
        <begin position="1"/>
        <end position="76"/>
    </location>
</feature>
<dbReference type="Proteomes" id="UP001335648">
    <property type="component" value="Unassembled WGS sequence"/>
</dbReference>
<dbReference type="InterPro" id="IPR026983">
    <property type="entry name" value="DHC"/>
</dbReference>
<evidence type="ECO:0000313" key="2">
    <source>
        <dbReference type="EMBL" id="KAK5876310.1"/>
    </source>
</evidence>
<accession>A0AAN8B0U9</accession>
<evidence type="ECO:0000313" key="3">
    <source>
        <dbReference type="Proteomes" id="UP001335648"/>
    </source>
</evidence>
<dbReference type="PANTHER" id="PTHR45703">
    <property type="entry name" value="DYNEIN HEAVY CHAIN"/>
    <property type="match status" value="1"/>
</dbReference>
<dbReference type="Gene3D" id="3.10.490.20">
    <property type="match status" value="1"/>
</dbReference>
<dbReference type="GO" id="GO:0051959">
    <property type="term" value="F:dynein light intermediate chain binding"/>
    <property type="evidence" value="ECO:0007669"/>
    <property type="project" value="InterPro"/>
</dbReference>
<evidence type="ECO:0000259" key="1">
    <source>
        <dbReference type="Pfam" id="PF18199"/>
    </source>
</evidence>
<dbReference type="EMBL" id="JAULUE010002067">
    <property type="protein sequence ID" value="KAK5876310.1"/>
    <property type="molecule type" value="Genomic_DNA"/>
</dbReference>
<keyword evidence="3" id="KW-1185">Reference proteome</keyword>
<dbReference type="GO" id="GO:0030286">
    <property type="term" value="C:dynein complex"/>
    <property type="evidence" value="ECO:0007669"/>
    <property type="project" value="InterPro"/>
</dbReference>
<sequence length="103" mass="11732">MEGARWDSQTGIIADACLKELTPAMPVIFVRAVPEDKQESRSVYQCPVYKTHQRRSTYDWTFNLKTKESPSKWTSASRQRNCGALCHTVIVILACRREALKGD</sequence>
<dbReference type="InterPro" id="IPR041228">
    <property type="entry name" value="Dynein_C"/>
</dbReference>
<dbReference type="InterPro" id="IPR043160">
    <property type="entry name" value="Dynein_C_barrel"/>
</dbReference>
<name>A0AAN8B0U9_9TELE</name>